<proteinExistence type="predicted"/>
<sequence>MTFHSHVAILAFPFGTHAAPLFALVRRLAASARGTLFSFFNSPVSNAGLFNGPGEQENIHVHDVWDGTPKNGVFTGSHFEAVGLFLKASPGNFEKEIEKAESESGLKIGCLITDAFLWFGGDMAEGRGVPWLAFWTAASCSLSAHVYTDEIVKVVGSAGTNMNVIESFEHLNYDLTRVSSW</sequence>
<evidence type="ECO:0000313" key="2">
    <source>
        <dbReference type="EMBL" id="CAA0809703.1"/>
    </source>
</evidence>
<dbReference type="SUPFAM" id="SSF53756">
    <property type="entry name" value="UDP-Glycosyltransferase/glycogen phosphorylase"/>
    <property type="match status" value="1"/>
</dbReference>
<dbReference type="EMBL" id="CACSLK010004199">
    <property type="protein sequence ID" value="CAA0809703.1"/>
    <property type="molecule type" value="Genomic_DNA"/>
</dbReference>
<accession>A0A9N7R3I0</accession>
<feature type="signal peptide" evidence="1">
    <location>
        <begin position="1"/>
        <end position="18"/>
    </location>
</feature>
<evidence type="ECO:0000256" key="1">
    <source>
        <dbReference type="SAM" id="SignalP"/>
    </source>
</evidence>
<dbReference type="Proteomes" id="UP001153555">
    <property type="component" value="Unassembled WGS sequence"/>
</dbReference>
<feature type="chain" id="PRO_5040320222" evidence="1">
    <location>
        <begin position="19"/>
        <end position="181"/>
    </location>
</feature>
<protein>
    <submittedName>
        <fullName evidence="2">UDP-glycosyltransferase 78D2</fullName>
    </submittedName>
</protein>
<dbReference type="Gene3D" id="3.40.50.2000">
    <property type="entry name" value="Glycogen Phosphorylase B"/>
    <property type="match status" value="1"/>
</dbReference>
<keyword evidence="3" id="KW-1185">Reference proteome</keyword>
<reference evidence="2" key="1">
    <citation type="submission" date="2019-12" db="EMBL/GenBank/DDBJ databases">
        <authorList>
            <person name="Scholes J."/>
        </authorList>
    </citation>
    <scope>NUCLEOTIDE SEQUENCE</scope>
</reference>
<organism evidence="2 3">
    <name type="scientific">Striga hermonthica</name>
    <name type="common">Purple witchweed</name>
    <name type="synonym">Buchnera hermonthica</name>
    <dbReference type="NCBI Taxonomy" id="68872"/>
    <lineage>
        <taxon>Eukaryota</taxon>
        <taxon>Viridiplantae</taxon>
        <taxon>Streptophyta</taxon>
        <taxon>Embryophyta</taxon>
        <taxon>Tracheophyta</taxon>
        <taxon>Spermatophyta</taxon>
        <taxon>Magnoliopsida</taxon>
        <taxon>eudicotyledons</taxon>
        <taxon>Gunneridae</taxon>
        <taxon>Pentapetalae</taxon>
        <taxon>asterids</taxon>
        <taxon>lamiids</taxon>
        <taxon>Lamiales</taxon>
        <taxon>Orobanchaceae</taxon>
        <taxon>Buchnereae</taxon>
        <taxon>Striga</taxon>
    </lineage>
</organism>
<dbReference type="AlphaFoldDB" id="A0A9N7R3I0"/>
<evidence type="ECO:0000313" key="3">
    <source>
        <dbReference type="Proteomes" id="UP001153555"/>
    </source>
</evidence>
<dbReference type="OrthoDB" id="5835829at2759"/>
<name>A0A9N7R3I0_STRHE</name>
<gene>
    <name evidence="2" type="ORF">SHERM_11614</name>
</gene>
<keyword evidence="1" id="KW-0732">Signal</keyword>
<comment type="caution">
    <text evidence="2">The sequence shown here is derived from an EMBL/GenBank/DDBJ whole genome shotgun (WGS) entry which is preliminary data.</text>
</comment>